<dbReference type="PROSITE" id="PS50833">
    <property type="entry name" value="BRIX"/>
    <property type="match status" value="1"/>
</dbReference>
<dbReference type="SMART" id="SM00879">
    <property type="entry name" value="Brix"/>
    <property type="match status" value="1"/>
</dbReference>
<proteinExistence type="predicted"/>
<dbReference type="GO" id="GO:0042274">
    <property type="term" value="P:ribosomal small subunit biogenesis"/>
    <property type="evidence" value="ECO:0007669"/>
    <property type="project" value="UniProtKB-ARBA"/>
</dbReference>
<reference evidence="2" key="1">
    <citation type="submission" date="2024-10" db="EMBL/GenBank/DDBJ databases">
        <authorList>
            <person name="Ryan C."/>
        </authorList>
    </citation>
    <scope>NUCLEOTIDE SEQUENCE [LARGE SCALE GENOMIC DNA]</scope>
</reference>
<dbReference type="Pfam" id="PF04427">
    <property type="entry name" value="Brix"/>
    <property type="match status" value="1"/>
</dbReference>
<evidence type="ECO:0000313" key="2">
    <source>
        <dbReference type="EMBL" id="CAL4996801.1"/>
    </source>
</evidence>
<protein>
    <recommendedName>
        <fullName evidence="1">Brix domain-containing protein</fullName>
    </recommendedName>
</protein>
<dbReference type="InterPro" id="IPR007109">
    <property type="entry name" value="Brix"/>
</dbReference>
<gene>
    <name evidence="2" type="ORF">URODEC1_LOCUS63094</name>
</gene>
<organism evidence="2 3">
    <name type="scientific">Urochloa decumbens</name>
    <dbReference type="NCBI Taxonomy" id="240449"/>
    <lineage>
        <taxon>Eukaryota</taxon>
        <taxon>Viridiplantae</taxon>
        <taxon>Streptophyta</taxon>
        <taxon>Embryophyta</taxon>
        <taxon>Tracheophyta</taxon>
        <taxon>Spermatophyta</taxon>
        <taxon>Magnoliopsida</taxon>
        <taxon>Liliopsida</taxon>
        <taxon>Poales</taxon>
        <taxon>Poaceae</taxon>
        <taxon>PACMAD clade</taxon>
        <taxon>Panicoideae</taxon>
        <taxon>Panicodae</taxon>
        <taxon>Paniceae</taxon>
        <taxon>Melinidinae</taxon>
        <taxon>Urochloa</taxon>
    </lineage>
</organism>
<dbReference type="SUPFAM" id="SSF52954">
    <property type="entry name" value="Class II aaRS ABD-related"/>
    <property type="match status" value="1"/>
</dbReference>
<dbReference type="Proteomes" id="UP001497457">
    <property type="component" value="Chromosome 25rd"/>
</dbReference>
<dbReference type="InterPro" id="IPR044281">
    <property type="entry name" value="IMP4/RPF1"/>
</dbReference>
<accession>A0ABC9BF16</accession>
<dbReference type="GO" id="GO:0005654">
    <property type="term" value="C:nucleoplasm"/>
    <property type="evidence" value="ECO:0007669"/>
    <property type="project" value="UniProtKB-ARBA"/>
</dbReference>
<evidence type="ECO:0000313" key="3">
    <source>
        <dbReference type="Proteomes" id="UP001497457"/>
    </source>
</evidence>
<dbReference type="Gene3D" id="3.40.50.10480">
    <property type="entry name" value="Probable brix-domain ribosomal biogenesis protein"/>
    <property type="match status" value="1"/>
</dbReference>
<keyword evidence="3" id="KW-1185">Reference proteome</keyword>
<dbReference type="AlphaFoldDB" id="A0ABC9BF16"/>
<dbReference type="PANTHER" id="PTHR22734:SF2">
    <property type="entry name" value="U3 SMALL NUCLEOLAR RIBONUCLEOPROTEIN PROTEIN IMP4"/>
    <property type="match status" value="1"/>
</dbReference>
<sequence>MIRRTQRTRREYLFTKSLEGAERVQYEKKRRIRQALEESKPIPTELRNEEHELRRQIDLEDQERQVPKNIVDNEYATANIREPKIMLTTSRNPSSPLVQFVKELKVVFPNSQRINRGGQVISEIVESCRSHDITDLILVHEHRGQPDGLIVSHLPHGPTAYFGLLNVVTRHDIKDRKAMGKMSEAYPHLILDNFSTKIGERTATILKHLFPVPKPDSKRIITFANRDDYISFRHHVYEKPGGPKSIDLKEVGPRFELRLYQIKLGTVEQNEAQSEYVLRPYINTAKKQKTLGS</sequence>
<evidence type="ECO:0000259" key="1">
    <source>
        <dbReference type="PROSITE" id="PS50833"/>
    </source>
</evidence>
<name>A0ABC9BF16_9POAL</name>
<dbReference type="FunFam" id="3.40.50.10480:FF:000001">
    <property type="entry name" value="IMP4, U3 small nucleolar ribonucleoprotein"/>
    <property type="match status" value="1"/>
</dbReference>
<dbReference type="GO" id="GO:0034457">
    <property type="term" value="C:Mpp10 complex"/>
    <property type="evidence" value="ECO:0007669"/>
    <property type="project" value="UniProtKB-ARBA"/>
</dbReference>
<feature type="domain" description="Brix" evidence="1">
    <location>
        <begin position="83"/>
        <end position="268"/>
    </location>
</feature>
<dbReference type="PANTHER" id="PTHR22734">
    <property type="entry name" value="U3 SMALL NUCLEOLAR RIBONUCLEOPROTEIN PROTEIN IMP4"/>
    <property type="match status" value="1"/>
</dbReference>
<dbReference type="EMBL" id="OZ075135">
    <property type="protein sequence ID" value="CAL4996801.1"/>
    <property type="molecule type" value="Genomic_DNA"/>
</dbReference>
<dbReference type="GO" id="GO:0032040">
    <property type="term" value="C:small-subunit processome"/>
    <property type="evidence" value="ECO:0007669"/>
    <property type="project" value="UniProtKB-ARBA"/>
</dbReference>